<evidence type="ECO:0008006" key="4">
    <source>
        <dbReference type="Google" id="ProtNLM"/>
    </source>
</evidence>
<reference evidence="2 3" key="1">
    <citation type="submission" date="2017-07" db="EMBL/GenBank/DDBJ databases">
        <title>Complete Genome Sequence of the cosmetic ferment Vitreoscilla filiformis (ATCC15551).</title>
        <authorList>
            <person name="Contreras S."/>
            <person name="Sagory-Zalkind P."/>
            <person name="Blanquart H."/>
            <person name="Iltis A."/>
            <person name="Morand S.C."/>
        </authorList>
    </citation>
    <scope>NUCLEOTIDE SEQUENCE [LARGE SCALE GENOMIC DNA]</scope>
    <source>
        <strain evidence="2 3">ATCC 15551</strain>
    </source>
</reference>
<protein>
    <recommendedName>
        <fullName evidence="4">NarX-like N-terminal domain-containing protein</fullName>
    </recommendedName>
</protein>
<sequence length="276" mass="30530">MHSLCRRTALHHLVGAGVLLSGVPLAQAQTAGRRPPADPRVLVARATRLSVLTDRITRGHVQLTLNIQTQRAERTLTDSVAEVRRLLTELGDGLVGHPALPQYQTLAKQYNDFLTLTRLDMKNPLNLLTLSQRADALGQTADALVVRLVNESELPQAQILAVTADLQRLTQHMAVHFLLVRTGQDEKTQQQLLLAGRQAFARQLAELQAFPLKTPQITQDLALLNNQWTLMNQALDLQSRDSSAMEKVCTTSELTLEVLSQLYPAFEGVLKSAMPF</sequence>
<dbReference type="RefSeq" id="WP_089415957.1">
    <property type="nucleotide sequence ID" value="NZ_CP022423.1"/>
</dbReference>
<keyword evidence="1" id="KW-0732">Signal</keyword>
<accession>A0A221KCB1</accession>
<name>A0A221KCB1_VITFI</name>
<gene>
    <name evidence="2" type="ORF">VITFI_CDS0883</name>
</gene>
<evidence type="ECO:0000313" key="3">
    <source>
        <dbReference type="Proteomes" id="UP000199729"/>
    </source>
</evidence>
<keyword evidence="3" id="KW-1185">Reference proteome</keyword>
<feature type="chain" id="PRO_5013279270" description="NarX-like N-terminal domain-containing protein" evidence="1">
    <location>
        <begin position="29"/>
        <end position="276"/>
    </location>
</feature>
<evidence type="ECO:0000313" key="2">
    <source>
        <dbReference type="EMBL" id="ASM76661.1"/>
    </source>
</evidence>
<evidence type="ECO:0000256" key="1">
    <source>
        <dbReference type="SAM" id="SignalP"/>
    </source>
</evidence>
<organism evidence="2 3">
    <name type="scientific">Vitreoscilla filiformis</name>
    <dbReference type="NCBI Taxonomy" id="63"/>
    <lineage>
        <taxon>Bacteria</taxon>
        <taxon>Pseudomonadati</taxon>
        <taxon>Pseudomonadota</taxon>
        <taxon>Betaproteobacteria</taxon>
        <taxon>Neisseriales</taxon>
        <taxon>Neisseriaceae</taxon>
        <taxon>Vitreoscilla</taxon>
    </lineage>
</organism>
<dbReference type="EMBL" id="CP022423">
    <property type="protein sequence ID" value="ASM76661.1"/>
    <property type="molecule type" value="Genomic_DNA"/>
</dbReference>
<proteinExistence type="predicted"/>
<dbReference type="AlphaFoldDB" id="A0A221KCB1"/>
<dbReference type="KEGG" id="vff:VITFI_CDS0883"/>
<dbReference type="Proteomes" id="UP000199729">
    <property type="component" value="Chromosome"/>
</dbReference>
<feature type="signal peptide" evidence="1">
    <location>
        <begin position="1"/>
        <end position="28"/>
    </location>
</feature>